<organism evidence="1 2">
    <name type="scientific">Deinococcus roseus</name>
    <dbReference type="NCBI Taxonomy" id="392414"/>
    <lineage>
        <taxon>Bacteria</taxon>
        <taxon>Thermotogati</taxon>
        <taxon>Deinococcota</taxon>
        <taxon>Deinococci</taxon>
        <taxon>Deinococcales</taxon>
        <taxon>Deinococcaceae</taxon>
        <taxon>Deinococcus</taxon>
    </lineage>
</organism>
<dbReference type="Proteomes" id="UP000632222">
    <property type="component" value="Unassembled WGS sequence"/>
</dbReference>
<dbReference type="EMBL" id="BMOD01000007">
    <property type="protein sequence ID" value="GGJ36912.1"/>
    <property type="molecule type" value="Genomic_DNA"/>
</dbReference>
<dbReference type="RefSeq" id="WP_189002892.1">
    <property type="nucleotide sequence ID" value="NZ_BMOD01000007.1"/>
</dbReference>
<reference evidence="2" key="1">
    <citation type="journal article" date="2019" name="Int. J. Syst. Evol. Microbiol.">
        <title>The Global Catalogue of Microorganisms (GCM) 10K type strain sequencing project: providing services to taxonomists for standard genome sequencing and annotation.</title>
        <authorList>
            <consortium name="The Broad Institute Genomics Platform"/>
            <consortium name="The Broad Institute Genome Sequencing Center for Infectious Disease"/>
            <person name="Wu L."/>
            <person name="Ma J."/>
        </authorList>
    </citation>
    <scope>NUCLEOTIDE SEQUENCE [LARGE SCALE GENOMIC DNA]</scope>
    <source>
        <strain evidence="2">JCM 14370</strain>
    </source>
</reference>
<comment type="caution">
    <text evidence="1">The sequence shown here is derived from an EMBL/GenBank/DDBJ whole genome shotgun (WGS) entry which is preliminary data.</text>
</comment>
<sequence>MQKHLSETAAYLVAKRKLKAVKHLQDKMRVALQVIVTPPQEDRCWAGLRKRYDQPDILYLLQVMEKVPALFDRWMVERIASLHGKHHERARMLLDRHKI</sequence>
<evidence type="ECO:0000313" key="1">
    <source>
        <dbReference type="EMBL" id="GGJ36912.1"/>
    </source>
</evidence>
<keyword evidence="2" id="KW-1185">Reference proteome</keyword>
<evidence type="ECO:0008006" key="3">
    <source>
        <dbReference type="Google" id="ProtNLM"/>
    </source>
</evidence>
<protein>
    <recommendedName>
        <fullName evidence="3">Transposase</fullName>
    </recommendedName>
</protein>
<accession>A0ABQ2CZS9</accession>
<proteinExistence type="predicted"/>
<name>A0ABQ2CZS9_9DEIO</name>
<gene>
    <name evidence="1" type="ORF">GCM10008938_23690</name>
</gene>
<evidence type="ECO:0000313" key="2">
    <source>
        <dbReference type="Proteomes" id="UP000632222"/>
    </source>
</evidence>